<proteinExistence type="predicted"/>
<accession>A0A0B4CUL6</accession>
<dbReference type="EMBL" id="JWSZ01000001">
    <property type="protein sequence ID" value="KIC60122.1"/>
    <property type="molecule type" value="Genomic_DNA"/>
</dbReference>
<dbReference type="AlphaFoldDB" id="A0A0B4CUL6"/>
<reference evidence="3 4" key="1">
    <citation type="submission" date="2014-12" db="EMBL/GenBank/DDBJ databases">
        <title>Genome sequencing of Microbacterium hominis TPW29.</title>
        <authorList>
            <person name="Tan P.W."/>
            <person name="Chan K.-G."/>
        </authorList>
    </citation>
    <scope>NUCLEOTIDE SEQUENCE [LARGE SCALE GENOMIC DNA]</scope>
    <source>
        <strain evidence="3 4">TPW29</strain>
    </source>
</reference>
<evidence type="ECO:0000313" key="3">
    <source>
        <dbReference type="EMBL" id="KIC60122.1"/>
    </source>
</evidence>
<feature type="region of interest" description="Disordered" evidence="1">
    <location>
        <begin position="53"/>
        <end position="97"/>
    </location>
</feature>
<keyword evidence="2" id="KW-0472">Membrane</keyword>
<organism evidence="3 4">
    <name type="scientific">Microbacterium hominis</name>
    <dbReference type="NCBI Taxonomy" id="162426"/>
    <lineage>
        <taxon>Bacteria</taxon>
        <taxon>Bacillati</taxon>
        <taxon>Actinomycetota</taxon>
        <taxon>Actinomycetes</taxon>
        <taxon>Micrococcales</taxon>
        <taxon>Microbacteriaceae</taxon>
        <taxon>Microbacterium</taxon>
    </lineage>
</organism>
<evidence type="ECO:0000256" key="1">
    <source>
        <dbReference type="SAM" id="MobiDB-lite"/>
    </source>
</evidence>
<dbReference type="RefSeq" id="WP_039412010.1">
    <property type="nucleotide sequence ID" value="NZ_JWSZ01000001.1"/>
</dbReference>
<feature type="transmembrane region" description="Helical" evidence="2">
    <location>
        <begin position="33"/>
        <end position="53"/>
    </location>
</feature>
<comment type="caution">
    <text evidence="3">The sequence shown here is derived from an EMBL/GenBank/DDBJ whole genome shotgun (WGS) entry which is preliminary data.</text>
</comment>
<keyword evidence="2" id="KW-1133">Transmembrane helix</keyword>
<keyword evidence="2" id="KW-0812">Transmembrane</keyword>
<feature type="compositionally biased region" description="Basic and acidic residues" evidence="1">
    <location>
        <begin position="53"/>
        <end position="71"/>
    </location>
</feature>
<gene>
    <name evidence="3" type="ORF">RM52_01610</name>
</gene>
<name>A0A0B4CUL6_9MICO</name>
<evidence type="ECO:0000256" key="2">
    <source>
        <dbReference type="SAM" id="Phobius"/>
    </source>
</evidence>
<sequence>MIDAFVLVLRAIGVAVGVVPAGASPLTSLAVVAAGIAAAAAVVMVMAAVSATTRERTSYDRIRPARSDMRRAPVAQSDPDAPGHILRRGPSAALPAA</sequence>
<dbReference type="Proteomes" id="UP000031202">
    <property type="component" value="Unassembled WGS sequence"/>
</dbReference>
<evidence type="ECO:0000313" key="4">
    <source>
        <dbReference type="Proteomes" id="UP000031202"/>
    </source>
</evidence>
<protein>
    <submittedName>
        <fullName evidence="3">Uncharacterized protein</fullName>
    </submittedName>
</protein>